<dbReference type="InterPro" id="IPR023828">
    <property type="entry name" value="Peptidase_S8_Ser-AS"/>
</dbReference>
<dbReference type="InterPro" id="IPR015500">
    <property type="entry name" value="Peptidase_S8_subtilisin-rel"/>
</dbReference>
<dbReference type="InterPro" id="IPR022398">
    <property type="entry name" value="Peptidase_S8_His-AS"/>
</dbReference>
<feature type="active site" description="Charge relay system" evidence="5">
    <location>
        <position position="244"/>
    </location>
</feature>
<protein>
    <submittedName>
        <fullName evidence="8">S8 family serine peptidase</fullName>
    </submittedName>
</protein>
<feature type="active site" description="Charge relay system" evidence="5">
    <location>
        <position position="188"/>
    </location>
</feature>
<evidence type="ECO:0000256" key="3">
    <source>
        <dbReference type="ARBA" id="ARBA00022801"/>
    </source>
</evidence>
<name>A0ABU7M094_9PROT</name>
<proteinExistence type="inferred from homology"/>
<dbReference type="EMBL" id="JAZDRO010000004">
    <property type="protein sequence ID" value="MEE2567121.1"/>
    <property type="molecule type" value="Genomic_DNA"/>
</dbReference>
<keyword evidence="2 5" id="KW-0645">Protease</keyword>
<dbReference type="Pfam" id="PF00082">
    <property type="entry name" value="Peptidase_S8"/>
    <property type="match status" value="1"/>
</dbReference>
<dbReference type="Proteomes" id="UP001310692">
    <property type="component" value="Unassembled WGS sequence"/>
</dbReference>
<accession>A0ABU7M094</accession>
<dbReference type="Gene3D" id="3.40.50.200">
    <property type="entry name" value="Peptidase S8/S53 domain"/>
    <property type="match status" value="1"/>
</dbReference>
<reference evidence="8 9" key="1">
    <citation type="submission" date="2024-01" db="EMBL/GenBank/DDBJ databases">
        <title>Hyphobacterium bacterium isolated from marine sediment.</title>
        <authorList>
            <person name="Zhao S."/>
        </authorList>
    </citation>
    <scope>NUCLEOTIDE SEQUENCE [LARGE SCALE GENOMIC DNA]</scope>
    <source>
        <strain evidence="8 9">Y60-23</strain>
    </source>
</reference>
<feature type="active site" description="Charge relay system" evidence="5">
    <location>
        <position position="430"/>
    </location>
</feature>
<sequence length="1175" mass="122398">MKTALLAVVACVMSFCLSAGALAQAPADLTETDRQILGEGGRIPVLVMLDVPDLASDLGLDSGPASDAHSTAIASVQDHVLQSVFGAGRTALLDARDRFDARLRNGVAEDGNVPATPVLRHAYHYTPALALTVDGAELTALRSVPGVDRVVTDGRNDAFMDESLPLIGATTLHNAGLTGQGVAVAIVDTGTDIDHPMFAGKEIASACFSSYTPETTSRCPGAGSVEIGPGAGDSCERCDLEAIHGTHVAGTAVGAPFTTTVDEAERTISGVAPGAYLVPVNVFTTIENDTTALDSDLIASLEWLYQNRMLPNPEGGDPIPLVAINMSLGGGRYFDYCYTDPRAPIISLLRSAGVATVIASGNEYYNDSVGGPACVPDAVTVGATDRNDAVVAFSNSFFPVDLLAPGVGIRSATDVVDGEAPGAVALNGTSMATPHVAGAFALLAAAYPDASVTDIEQALRVTGRPVTDPDNNLTRPRINIAAARDYLASLASIEGPIAMTPQLRYFASININRPEEPDPAIYEIRNTGDAAVTVTVASVGNDAIMFGEGIREFSVELLGGEAFDIGVQVDLAEVIDGTLNGTVRVTAPWQGGTQVVQIPATVTGYAGPTTVQRPANDNFSSATRITDSSILLNASTYGATIQAGEPDHDGEDTYGSIWYAIEAIRDGYVRLAMEGRLGRNTIAVYRGNSIAALQQIAAGSQTNDDVILTFEAEEDATYYVALDYAPPPNSLGGESQQPIRFVVDPLVGDYDSFANALELTSPGGVSLVSFAGSTTEDGEDDALSPDFSGTIWMHATGQPGDRLRLAITQVTNTTFLTYYSGSELGNLTELGLASASTFRPFDTTLEIPEGGLYIALQQYGTPSPSERAGEMLFRWQIAPDPAFAQVAAAIAPMARAVRRGGFTTALAAASVGGTLNATDCGVFPERGAPYASRFMPVTPVSGENGDGADIPAGGSQIFAFGGEFSTNPGLGPMAGLELIDLQVVCDNGASPGDRFLSRMHVTISDTPVVDLVASPATTDPLAATLAPNGATRFAVAAVNLGDATEGNVFAVPLAIADERALSLLPDLVFNLVEMVNGNPPFHPLPLDIGICQTDDTGACFSSEGFQPVARLGSIRPNETRTMTVRLTGQGEAVDFAPAANRIVVAFVQVDEFDVENWGQPRLVGMTSVAVRTIEP</sequence>
<evidence type="ECO:0000256" key="5">
    <source>
        <dbReference type="PROSITE-ProRule" id="PRU01240"/>
    </source>
</evidence>
<dbReference type="InterPro" id="IPR051048">
    <property type="entry name" value="Peptidase_S8/S53_subtilisin"/>
</dbReference>
<evidence type="ECO:0000256" key="2">
    <source>
        <dbReference type="ARBA" id="ARBA00022670"/>
    </source>
</evidence>
<organism evidence="8 9">
    <name type="scientific">Hyphobacterium marinum</name>
    <dbReference type="NCBI Taxonomy" id="3116574"/>
    <lineage>
        <taxon>Bacteria</taxon>
        <taxon>Pseudomonadati</taxon>
        <taxon>Pseudomonadota</taxon>
        <taxon>Alphaproteobacteria</taxon>
        <taxon>Maricaulales</taxon>
        <taxon>Maricaulaceae</taxon>
        <taxon>Hyphobacterium</taxon>
    </lineage>
</organism>
<feature type="domain" description="Peptidase S8/S53" evidence="7">
    <location>
        <begin position="179"/>
        <end position="463"/>
    </location>
</feature>
<dbReference type="PRINTS" id="PR00723">
    <property type="entry name" value="SUBTILISIN"/>
</dbReference>
<dbReference type="PROSITE" id="PS00138">
    <property type="entry name" value="SUBTILASE_SER"/>
    <property type="match status" value="1"/>
</dbReference>
<dbReference type="PANTHER" id="PTHR43399:SF4">
    <property type="entry name" value="CELL WALL-ASSOCIATED PROTEASE"/>
    <property type="match status" value="1"/>
</dbReference>
<comment type="similarity">
    <text evidence="1 5">Belongs to the peptidase S8 family.</text>
</comment>
<comment type="caution">
    <text evidence="8">The sequence shown here is derived from an EMBL/GenBank/DDBJ whole genome shotgun (WGS) entry which is preliminary data.</text>
</comment>
<gene>
    <name evidence="8" type="ORF">V0U35_10585</name>
</gene>
<keyword evidence="6" id="KW-0732">Signal</keyword>
<keyword evidence="3 5" id="KW-0378">Hydrolase</keyword>
<dbReference type="PANTHER" id="PTHR43399">
    <property type="entry name" value="SUBTILISIN-RELATED"/>
    <property type="match status" value="1"/>
</dbReference>
<dbReference type="RefSeq" id="WP_330196680.1">
    <property type="nucleotide sequence ID" value="NZ_JAZDRO010000004.1"/>
</dbReference>
<dbReference type="PROSITE" id="PS51892">
    <property type="entry name" value="SUBTILASE"/>
    <property type="match status" value="1"/>
</dbReference>
<evidence type="ECO:0000313" key="8">
    <source>
        <dbReference type="EMBL" id="MEE2567121.1"/>
    </source>
</evidence>
<dbReference type="InterPro" id="IPR000209">
    <property type="entry name" value="Peptidase_S8/S53_dom"/>
</dbReference>
<dbReference type="SUPFAM" id="SSF52743">
    <property type="entry name" value="Subtilisin-like"/>
    <property type="match status" value="1"/>
</dbReference>
<evidence type="ECO:0000259" key="7">
    <source>
        <dbReference type="Pfam" id="PF00082"/>
    </source>
</evidence>
<dbReference type="PROSITE" id="PS00137">
    <property type="entry name" value="SUBTILASE_HIS"/>
    <property type="match status" value="1"/>
</dbReference>
<dbReference type="InterPro" id="IPR036852">
    <property type="entry name" value="Peptidase_S8/S53_dom_sf"/>
</dbReference>
<keyword evidence="4 5" id="KW-0720">Serine protease</keyword>
<keyword evidence="9" id="KW-1185">Reference proteome</keyword>
<evidence type="ECO:0000313" key="9">
    <source>
        <dbReference type="Proteomes" id="UP001310692"/>
    </source>
</evidence>
<evidence type="ECO:0000256" key="1">
    <source>
        <dbReference type="ARBA" id="ARBA00011073"/>
    </source>
</evidence>
<evidence type="ECO:0000256" key="6">
    <source>
        <dbReference type="SAM" id="SignalP"/>
    </source>
</evidence>
<evidence type="ECO:0000256" key="4">
    <source>
        <dbReference type="ARBA" id="ARBA00022825"/>
    </source>
</evidence>
<feature type="chain" id="PRO_5047535155" evidence="6">
    <location>
        <begin position="24"/>
        <end position="1175"/>
    </location>
</feature>
<feature type="signal peptide" evidence="6">
    <location>
        <begin position="1"/>
        <end position="23"/>
    </location>
</feature>